<organism evidence="1 2">
    <name type="scientific">Megasphaera lornae</name>
    <dbReference type="NCBI Taxonomy" id="1000568"/>
    <lineage>
        <taxon>Bacteria</taxon>
        <taxon>Bacillati</taxon>
        <taxon>Bacillota</taxon>
        <taxon>Negativicutes</taxon>
        <taxon>Veillonellales</taxon>
        <taxon>Veillonellaceae</taxon>
        <taxon>Megasphaera</taxon>
    </lineage>
</organism>
<proteinExistence type="predicted"/>
<name>A0ABN0D1J1_9FIRM</name>
<protein>
    <submittedName>
        <fullName evidence="1">Uncharacterized protein</fullName>
    </submittedName>
</protein>
<keyword evidence="2" id="KW-1185">Reference proteome</keyword>
<evidence type="ECO:0000313" key="1">
    <source>
        <dbReference type="EMBL" id="EGL41916.1"/>
    </source>
</evidence>
<evidence type="ECO:0000313" key="2">
    <source>
        <dbReference type="Proteomes" id="UP000004018"/>
    </source>
</evidence>
<gene>
    <name evidence="1" type="ORF">HMPREF1039_0006</name>
</gene>
<accession>A0ABN0D1J1</accession>
<dbReference type="Proteomes" id="UP000004018">
    <property type="component" value="Unassembled WGS sequence"/>
</dbReference>
<dbReference type="EMBL" id="AFIJ01000008">
    <property type="protein sequence ID" value="EGL41916.1"/>
    <property type="molecule type" value="Genomic_DNA"/>
</dbReference>
<dbReference type="RefSeq" id="WP_007390706.1">
    <property type="nucleotide sequence ID" value="NZ_AFIJ01000008.1"/>
</dbReference>
<comment type="caution">
    <text evidence="1">The sequence shown here is derived from an EMBL/GenBank/DDBJ whole genome shotgun (WGS) entry which is preliminary data.</text>
</comment>
<reference evidence="1 2" key="1">
    <citation type="submission" date="2011-04" db="EMBL/GenBank/DDBJ databases">
        <authorList>
            <person name="Harkins D.M."/>
            <person name="Madupu R."/>
            <person name="Durkin A.S."/>
            <person name="Torralba M."/>
            <person name="Methe B."/>
            <person name="Sutton G.G."/>
            <person name="Nelson K.E."/>
        </authorList>
    </citation>
    <scope>NUCLEOTIDE SEQUENCE [LARGE SCALE GENOMIC DNA]</scope>
    <source>
        <strain evidence="1 2">UPII 199-6</strain>
    </source>
</reference>
<sequence>MLSVTRDNHIKITRGDSAILQLALEDENGAPYLPTEADMVLLTVKTSTESDHVVFQKRLIQGEFRLQPGDTKALEYWQYVYDVQLIKADGFVTTVIPPSVFEVGEEVTD</sequence>